<dbReference type="SUPFAM" id="SSF48239">
    <property type="entry name" value="Terpenoid cyclases/Protein prenyltransferases"/>
    <property type="match status" value="1"/>
</dbReference>
<dbReference type="AlphaFoldDB" id="A0A699ZNA2"/>
<accession>A0A699ZNA2</accession>
<organism evidence="2 3">
    <name type="scientific">Haematococcus lacustris</name>
    <name type="common">Green alga</name>
    <name type="synonym">Haematococcus pluvialis</name>
    <dbReference type="NCBI Taxonomy" id="44745"/>
    <lineage>
        <taxon>Eukaryota</taxon>
        <taxon>Viridiplantae</taxon>
        <taxon>Chlorophyta</taxon>
        <taxon>core chlorophytes</taxon>
        <taxon>Chlorophyceae</taxon>
        <taxon>CS clade</taxon>
        <taxon>Chlamydomonadales</taxon>
        <taxon>Haematococcaceae</taxon>
        <taxon>Haematococcus</taxon>
    </lineage>
</organism>
<dbReference type="Gene3D" id="1.50.10.20">
    <property type="match status" value="1"/>
</dbReference>
<sequence>MSYIYGKRATCHDTDLTRALRQELYPVPYDSIDWYGARNKVATEDLYYPHPWIQPQSRTGLHLTDAALGRGVRGVHVNLAHCLCGRVVVGALQGGAAAAGQQAAPRSAGGDENTRYIDIGPVNKAINMLACWVEDPNSTAFK</sequence>
<evidence type="ECO:0000313" key="3">
    <source>
        <dbReference type="Proteomes" id="UP000485058"/>
    </source>
</evidence>
<feature type="non-terminal residue" evidence="2">
    <location>
        <position position="1"/>
    </location>
</feature>
<dbReference type="Proteomes" id="UP000485058">
    <property type="component" value="Unassembled WGS sequence"/>
</dbReference>
<dbReference type="GO" id="GO:0016866">
    <property type="term" value="F:intramolecular transferase activity"/>
    <property type="evidence" value="ECO:0007669"/>
    <property type="project" value="InterPro"/>
</dbReference>
<dbReference type="PANTHER" id="PTHR11764">
    <property type="entry name" value="TERPENE CYCLASE/MUTASE FAMILY MEMBER"/>
    <property type="match status" value="1"/>
</dbReference>
<dbReference type="GO" id="GO:0016104">
    <property type="term" value="P:triterpenoid biosynthetic process"/>
    <property type="evidence" value="ECO:0007669"/>
    <property type="project" value="InterPro"/>
</dbReference>
<evidence type="ECO:0000313" key="2">
    <source>
        <dbReference type="EMBL" id="GFH20224.1"/>
    </source>
</evidence>
<protein>
    <submittedName>
        <fullName evidence="2">Terpene cyclase/mutase family member</fullName>
    </submittedName>
</protein>
<evidence type="ECO:0000256" key="1">
    <source>
        <dbReference type="ARBA" id="ARBA00009755"/>
    </source>
</evidence>
<dbReference type="GO" id="GO:0005811">
    <property type="term" value="C:lipid droplet"/>
    <property type="evidence" value="ECO:0007669"/>
    <property type="project" value="InterPro"/>
</dbReference>
<comment type="caution">
    <text evidence="2">The sequence shown here is derived from an EMBL/GenBank/DDBJ whole genome shotgun (WGS) entry which is preliminary data.</text>
</comment>
<name>A0A699ZNA2_HAELA</name>
<feature type="non-terminal residue" evidence="2">
    <location>
        <position position="142"/>
    </location>
</feature>
<dbReference type="EMBL" id="BLLF01001598">
    <property type="protein sequence ID" value="GFH20224.1"/>
    <property type="molecule type" value="Genomic_DNA"/>
</dbReference>
<proteinExistence type="inferred from homology"/>
<gene>
    <name evidence="2" type="ORF">HaLaN_17312</name>
</gene>
<comment type="similarity">
    <text evidence="1">Belongs to the terpene cyclase/mutase family.</text>
</comment>
<dbReference type="InterPro" id="IPR008930">
    <property type="entry name" value="Terpenoid_cyclase/PrenylTrfase"/>
</dbReference>
<dbReference type="InterPro" id="IPR018333">
    <property type="entry name" value="Squalene_cyclase"/>
</dbReference>
<dbReference type="PANTHER" id="PTHR11764:SF20">
    <property type="entry name" value="LANOSTEROL SYNTHASE"/>
    <property type="match status" value="1"/>
</dbReference>
<keyword evidence="3" id="KW-1185">Reference proteome</keyword>
<reference evidence="2 3" key="1">
    <citation type="submission" date="2020-02" db="EMBL/GenBank/DDBJ databases">
        <title>Draft genome sequence of Haematococcus lacustris strain NIES-144.</title>
        <authorList>
            <person name="Morimoto D."/>
            <person name="Nakagawa S."/>
            <person name="Yoshida T."/>
            <person name="Sawayama S."/>
        </authorList>
    </citation>
    <scope>NUCLEOTIDE SEQUENCE [LARGE SCALE GENOMIC DNA]</scope>
    <source>
        <strain evidence="2 3">NIES-144</strain>
    </source>
</reference>